<proteinExistence type="predicted"/>
<dbReference type="Gene3D" id="3.60.15.10">
    <property type="entry name" value="Ribonuclease Z/Hydroxyacylglutathione hydrolase-like"/>
    <property type="match status" value="1"/>
</dbReference>
<evidence type="ECO:0000313" key="2">
    <source>
        <dbReference type="EMBL" id="AGK61849.1"/>
    </source>
</evidence>
<dbReference type="SMART" id="SM00849">
    <property type="entry name" value="Lactamase_B"/>
    <property type="match status" value="1"/>
</dbReference>
<accession>N0BDZ5</accession>
<protein>
    <submittedName>
        <fullName evidence="2">Zn-dependent hydrolase, including glyoxylase</fullName>
    </submittedName>
</protein>
<sequence length="264" mass="29925">MLIAEKHDDVLAVKCGTEVGGKVLYWTHFYVYRNLLIDCGCPNTAREVVDLVKNLDVEIALITHYHEDHVGAINNLKEIGIKVYAPEKSISILKSPPEIPDYRKLVWGQPVAADCEPLDSKMEFGDTVVEVVETPGHTFDHVSILIDDFLFSGDLIISTNQMICLREEEFGDTITSLERILKKDFEYYFGGVGIAEREYAVKYAEYVSDLRDRVKELFDAGKSIEEIVAEVFPEPPPNVLMMEAVSQKEWSRENLVRSLLGLPR</sequence>
<dbReference type="GeneID" id="15393517"/>
<reference evidence="2 3" key="1">
    <citation type="journal article" date="2013" name="Genome Announc.">
        <title>Complete Genome Sequence of the Thermophilic and Facultatively Chemolithoautotrophic Sulfate Reducer Archaeoglobus sulfaticallidus Strain PM70-1T.</title>
        <authorList>
            <person name="Stokke R."/>
            <person name="Hocking W.P."/>
            <person name="Steinsbu B.O."/>
            <person name="Steen I.H."/>
        </authorList>
    </citation>
    <scope>NUCLEOTIDE SEQUENCE [LARGE SCALE GENOMIC DNA]</scope>
    <source>
        <strain evidence="2">PM70-1</strain>
    </source>
</reference>
<name>N0BDZ5_9EURY</name>
<dbReference type="SUPFAM" id="SSF56281">
    <property type="entry name" value="Metallo-hydrolase/oxidoreductase"/>
    <property type="match status" value="1"/>
</dbReference>
<dbReference type="GO" id="GO:0016787">
    <property type="term" value="F:hydrolase activity"/>
    <property type="evidence" value="ECO:0007669"/>
    <property type="project" value="UniProtKB-KW"/>
</dbReference>
<dbReference type="OrthoDB" id="197151at2157"/>
<dbReference type="InterPro" id="IPR036866">
    <property type="entry name" value="RibonucZ/Hydroxyglut_hydro"/>
</dbReference>
<dbReference type="KEGG" id="ast:Asulf_01883"/>
<dbReference type="eggNOG" id="arCOG00504">
    <property type="taxonomic scope" value="Archaea"/>
</dbReference>
<dbReference type="STRING" id="387631.Asulf_01883"/>
<dbReference type="HOGENOM" id="CLU_071018_0_0_2"/>
<dbReference type="PANTHER" id="PTHR23131">
    <property type="entry name" value="ENDORIBONUCLEASE LACTB2"/>
    <property type="match status" value="1"/>
</dbReference>
<organism evidence="2 3">
    <name type="scientific">Archaeoglobus sulfaticallidus PM70-1</name>
    <dbReference type="NCBI Taxonomy" id="387631"/>
    <lineage>
        <taxon>Archaea</taxon>
        <taxon>Methanobacteriati</taxon>
        <taxon>Methanobacteriota</taxon>
        <taxon>Archaeoglobi</taxon>
        <taxon>Archaeoglobales</taxon>
        <taxon>Archaeoglobaceae</taxon>
        <taxon>Archaeoglobus</taxon>
    </lineage>
</organism>
<dbReference type="PANTHER" id="PTHR23131:SF0">
    <property type="entry name" value="ENDORIBONUCLEASE LACTB2"/>
    <property type="match status" value="1"/>
</dbReference>
<gene>
    <name evidence="2" type="ORF">Asulf_01883</name>
</gene>
<feature type="domain" description="Metallo-beta-lactamase" evidence="1">
    <location>
        <begin position="24"/>
        <end position="192"/>
    </location>
</feature>
<dbReference type="CDD" id="cd06262">
    <property type="entry name" value="metallo-hydrolase-like_MBL-fold"/>
    <property type="match status" value="1"/>
</dbReference>
<dbReference type="EMBL" id="CP005290">
    <property type="protein sequence ID" value="AGK61849.1"/>
    <property type="molecule type" value="Genomic_DNA"/>
</dbReference>
<dbReference type="InterPro" id="IPR050662">
    <property type="entry name" value="Sec-metab_biosynth-thioest"/>
</dbReference>
<evidence type="ECO:0000259" key="1">
    <source>
        <dbReference type="SMART" id="SM00849"/>
    </source>
</evidence>
<dbReference type="Proteomes" id="UP000013307">
    <property type="component" value="Chromosome"/>
</dbReference>
<dbReference type="RefSeq" id="WP_015591445.1">
    <property type="nucleotide sequence ID" value="NC_021169.1"/>
</dbReference>
<keyword evidence="2" id="KW-0378">Hydrolase</keyword>
<dbReference type="InterPro" id="IPR001279">
    <property type="entry name" value="Metallo-B-lactamas"/>
</dbReference>
<dbReference type="AlphaFoldDB" id="N0BDZ5"/>
<evidence type="ECO:0000313" key="3">
    <source>
        <dbReference type="Proteomes" id="UP000013307"/>
    </source>
</evidence>
<keyword evidence="3" id="KW-1185">Reference proteome</keyword>
<dbReference type="Pfam" id="PF00753">
    <property type="entry name" value="Lactamase_B"/>
    <property type="match status" value="1"/>
</dbReference>